<reference evidence="2 3" key="1">
    <citation type="submission" date="2023-10" db="EMBL/GenBank/DDBJ databases">
        <title>Chromosome-scale genome assembly provides insights into flower coloration mechanisms of Canna indica.</title>
        <authorList>
            <person name="Li C."/>
        </authorList>
    </citation>
    <scope>NUCLEOTIDE SEQUENCE [LARGE SCALE GENOMIC DNA]</scope>
    <source>
        <tissue evidence="2">Flower</tissue>
    </source>
</reference>
<dbReference type="EMBL" id="CP136895">
    <property type="protein sequence ID" value="WOL10092.1"/>
    <property type="molecule type" value="Genomic_DNA"/>
</dbReference>
<feature type="compositionally biased region" description="Polar residues" evidence="1">
    <location>
        <begin position="197"/>
        <end position="210"/>
    </location>
</feature>
<dbReference type="AlphaFoldDB" id="A0AAQ3KJX9"/>
<evidence type="ECO:0000313" key="2">
    <source>
        <dbReference type="EMBL" id="WOL10092.1"/>
    </source>
</evidence>
<organism evidence="2 3">
    <name type="scientific">Canna indica</name>
    <name type="common">Indian-shot</name>
    <dbReference type="NCBI Taxonomy" id="4628"/>
    <lineage>
        <taxon>Eukaryota</taxon>
        <taxon>Viridiplantae</taxon>
        <taxon>Streptophyta</taxon>
        <taxon>Embryophyta</taxon>
        <taxon>Tracheophyta</taxon>
        <taxon>Spermatophyta</taxon>
        <taxon>Magnoliopsida</taxon>
        <taxon>Liliopsida</taxon>
        <taxon>Zingiberales</taxon>
        <taxon>Cannaceae</taxon>
        <taxon>Canna</taxon>
    </lineage>
</organism>
<evidence type="ECO:0000313" key="3">
    <source>
        <dbReference type="Proteomes" id="UP001327560"/>
    </source>
</evidence>
<accession>A0AAQ3KJX9</accession>
<evidence type="ECO:0000256" key="1">
    <source>
        <dbReference type="SAM" id="MobiDB-lite"/>
    </source>
</evidence>
<dbReference type="Proteomes" id="UP001327560">
    <property type="component" value="Chromosome 6"/>
</dbReference>
<keyword evidence="3" id="KW-1185">Reference proteome</keyword>
<sequence length="210" mass="23873">MFQEEGWVVCRVFKKRIAPIRRVSDHDSPCSWYDDHQFSFIPELDSPKQAVAPPPPPPPEMASYHHYHHPQQQHHQHPLFPCKPELLELHYHLPHHDSSSSFLQLPQLESPKLPIYVSHGQPSIISQLDHQQDLIQSNKIISAYTNIGSSSNHAAEQVTDWRVFDKLVASQLSHDDFCKEPANCSNSPSDNNGEHASASNSSSGQIELWK</sequence>
<proteinExistence type="predicted"/>
<feature type="region of interest" description="Disordered" evidence="1">
    <location>
        <begin position="181"/>
        <end position="210"/>
    </location>
</feature>
<protein>
    <submittedName>
        <fullName evidence="2">Uncharacterized protein</fullName>
    </submittedName>
</protein>
<gene>
    <name evidence="2" type="ORF">Cni_G18846</name>
</gene>
<name>A0AAQ3KJX9_9LILI</name>